<dbReference type="UniPathway" id="UPA00031">
    <property type="reaction ID" value="UER00013"/>
</dbReference>
<evidence type="ECO:0000256" key="7">
    <source>
        <dbReference type="ARBA" id="ARBA00049158"/>
    </source>
</evidence>
<dbReference type="GO" id="GO:0000105">
    <property type="term" value="P:L-histidine biosynthetic process"/>
    <property type="evidence" value="ECO:0007669"/>
    <property type="project" value="UniProtKB-UniRule"/>
</dbReference>
<proteinExistence type="inferred from homology"/>
<keyword evidence="4 8" id="KW-0028">Amino-acid biosynthesis</keyword>
<keyword evidence="6 8" id="KW-0368">Histidine biosynthesis</keyword>
<dbReference type="EC" id="3.1.3.15" evidence="3 8"/>
<dbReference type="Proteomes" id="UP000002730">
    <property type="component" value="Chromosome"/>
</dbReference>
<keyword evidence="11" id="KW-1185">Reference proteome</keyword>
<comment type="similarity">
    <text evidence="2 8">Belongs to the PHP hydrolase family. HisK subfamily.</text>
</comment>
<dbReference type="PANTHER" id="PTHR21039">
    <property type="entry name" value="HISTIDINOL PHOSPHATASE-RELATED"/>
    <property type="match status" value="1"/>
</dbReference>
<dbReference type="Gene3D" id="3.20.20.140">
    <property type="entry name" value="Metal-dependent hydrolases"/>
    <property type="match status" value="1"/>
</dbReference>
<dbReference type="RefSeq" id="WP_010073925.1">
    <property type="nucleotide sequence ID" value="NC_014393.1"/>
</dbReference>
<evidence type="ECO:0000256" key="3">
    <source>
        <dbReference type="ARBA" id="ARBA00013085"/>
    </source>
</evidence>
<feature type="domain" description="Polymerase/histidinol phosphatase N-terminal" evidence="9">
    <location>
        <begin position="4"/>
        <end position="85"/>
    </location>
</feature>
<evidence type="ECO:0000256" key="6">
    <source>
        <dbReference type="ARBA" id="ARBA00023102"/>
    </source>
</evidence>
<dbReference type="SMART" id="SM00481">
    <property type="entry name" value="POLIIIAc"/>
    <property type="match status" value="1"/>
</dbReference>
<dbReference type="KEGG" id="ccb:Clocel_3917"/>
<dbReference type="CDD" id="cd12110">
    <property type="entry name" value="PHP_HisPPase_Hisj_like"/>
    <property type="match status" value="1"/>
</dbReference>
<dbReference type="AlphaFoldDB" id="D9SL11"/>
<evidence type="ECO:0000256" key="4">
    <source>
        <dbReference type="ARBA" id="ARBA00022605"/>
    </source>
</evidence>
<comment type="pathway">
    <text evidence="1 8">Amino-acid biosynthesis; L-histidine biosynthesis; L-histidine from 5-phospho-alpha-D-ribose 1-diphosphate: step 8/9.</text>
</comment>
<dbReference type="SUPFAM" id="SSF89550">
    <property type="entry name" value="PHP domain-like"/>
    <property type="match status" value="1"/>
</dbReference>
<dbReference type="InterPro" id="IPR016195">
    <property type="entry name" value="Pol/histidinol_Pase-like"/>
</dbReference>
<evidence type="ECO:0000259" key="9">
    <source>
        <dbReference type="SMART" id="SM00481"/>
    </source>
</evidence>
<dbReference type="InterPro" id="IPR010140">
    <property type="entry name" value="Histidinol_P_phosphatase_HisJ"/>
</dbReference>
<dbReference type="NCBIfam" id="TIGR01856">
    <property type="entry name" value="hisJ_fam"/>
    <property type="match status" value="1"/>
</dbReference>
<dbReference type="GO" id="GO:0005737">
    <property type="term" value="C:cytoplasm"/>
    <property type="evidence" value="ECO:0007669"/>
    <property type="project" value="TreeGrafter"/>
</dbReference>
<dbReference type="eggNOG" id="COG1387">
    <property type="taxonomic scope" value="Bacteria"/>
</dbReference>
<reference evidence="10 11" key="1">
    <citation type="submission" date="2010-08" db="EMBL/GenBank/DDBJ databases">
        <title>Complete sequence of Clostridium cellulovorans 743B.</title>
        <authorList>
            <consortium name="US DOE Joint Genome Institute"/>
            <person name="Lucas S."/>
            <person name="Copeland A."/>
            <person name="Lapidus A."/>
            <person name="Cheng J.-F."/>
            <person name="Bruce D."/>
            <person name="Goodwin L."/>
            <person name="Pitluck S."/>
            <person name="Chertkov O."/>
            <person name="Detter J.C."/>
            <person name="Han C."/>
            <person name="Tapia R."/>
            <person name="Land M."/>
            <person name="Hauser L."/>
            <person name="Chang Y.-J."/>
            <person name="Jeffries C."/>
            <person name="Kyrpides N."/>
            <person name="Ivanova N."/>
            <person name="Mikhailova N."/>
            <person name="Hemme C.L."/>
            <person name="Woyke T."/>
        </authorList>
    </citation>
    <scope>NUCLEOTIDE SEQUENCE [LARGE SCALE GENOMIC DNA]</scope>
    <source>
        <strain evidence="11">ATCC 35296 / DSM 3052 / OCM 3 / 743B</strain>
    </source>
</reference>
<organism evidence="10 11">
    <name type="scientific">Clostridium cellulovorans (strain ATCC 35296 / DSM 3052 / OCM 3 / 743B)</name>
    <dbReference type="NCBI Taxonomy" id="573061"/>
    <lineage>
        <taxon>Bacteria</taxon>
        <taxon>Bacillati</taxon>
        <taxon>Bacillota</taxon>
        <taxon>Clostridia</taxon>
        <taxon>Eubacteriales</taxon>
        <taxon>Clostridiaceae</taxon>
        <taxon>Clostridium</taxon>
    </lineage>
</organism>
<dbReference type="HOGENOM" id="CLU_054611_2_1_9"/>
<dbReference type="InterPro" id="IPR004013">
    <property type="entry name" value="PHP_dom"/>
</dbReference>
<dbReference type="OrthoDB" id="9775255at2"/>
<dbReference type="NCBIfam" id="NF005996">
    <property type="entry name" value="PRK08123.1"/>
    <property type="match status" value="1"/>
</dbReference>
<sequence length="278" mass="32490">MKFSNFHTHCRFCDGIGEPEEYVKRAIELGFDAIGFSSHSPVHFSTSWNMKWDELKEYVDTINALKEKYKEDIQVYVGIEAEYFSRELVKIAPKFLGVEYTIGSVHFMKSPVTEEYLSVDGPPQEYEAIIRDIYKGDAKAFVKGYYRLIREMVITNPPDIIGHLDLIRKNNKDNMYFDENEQWYKDEVLDTLKVIAESNCILEINTGGIARGYLTTPYPNNWILEQCKILDIPLTLNSDAHNIKYLDTHFEEVVELLRRIGSKKLFTIYNEQWIAREI</sequence>
<dbReference type="EMBL" id="CP002160">
    <property type="protein sequence ID" value="ADL53583.1"/>
    <property type="molecule type" value="Genomic_DNA"/>
</dbReference>
<comment type="catalytic activity">
    <reaction evidence="7 8">
        <text>L-histidinol phosphate + H2O = L-histidinol + phosphate</text>
        <dbReference type="Rhea" id="RHEA:14465"/>
        <dbReference type="ChEBI" id="CHEBI:15377"/>
        <dbReference type="ChEBI" id="CHEBI:43474"/>
        <dbReference type="ChEBI" id="CHEBI:57699"/>
        <dbReference type="ChEBI" id="CHEBI:57980"/>
        <dbReference type="EC" id="3.1.3.15"/>
    </reaction>
</comment>
<dbReference type="InterPro" id="IPR003141">
    <property type="entry name" value="Pol/His_phosphatase_N"/>
</dbReference>
<gene>
    <name evidence="10" type="ordered locus">Clocel_3917</name>
</gene>
<dbReference type="PANTHER" id="PTHR21039:SF0">
    <property type="entry name" value="HISTIDINOL-PHOSPHATASE"/>
    <property type="match status" value="1"/>
</dbReference>
<evidence type="ECO:0000313" key="11">
    <source>
        <dbReference type="Proteomes" id="UP000002730"/>
    </source>
</evidence>
<evidence type="ECO:0000256" key="2">
    <source>
        <dbReference type="ARBA" id="ARBA00009152"/>
    </source>
</evidence>
<protein>
    <recommendedName>
        <fullName evidence="3 8">Histidinol-phosphatase</fullName>
        <shortName evidence="8">HolPase</shortName>
        <ecNumber evidence="3 8">3.1.3.15</ecNumber>
    </recommendedName>
</protein>
<dbReference type="Pfam" id="PF02811">
    <property type="entry name" value="PHP"/>
    <property type="match status" value="1"/>
</dbReference>
<evidence type="ECO:0000256" key="8">
    <source>
        <dbReference type="RuleBase" id="RU366003"/>
    </source>
</evidence>
<evidence type="ECO:0000313" key="10">
    <source>
        <dbReference type="EMBL" id="ADL53583.1"/>
    </source>
</evidence>
<name>D9SL11_CLOC7</name>
<accession>D9SL11</accession>
<keyword evidence="5 8" id="KW-0378">Hydrolase</keyword>
<dbReference type="GO" id="GO:0004401">
    <property type="term" value="F:histidinol-phosphatase activity"/>
    <property type="evidence" value="ECO:0007669"/>
    <property type="project" value="UniProtKB-UniRule"/>
</dbReference>
<evidence type="ECO:0000256" key="1">
    <source>
        <dbReference type="ARBA" id="ARBA00004970"/>
    </source>
</evidence>
<evidence type="ECO:0000256" key="5">
    <source>
        <dbReference type="ARBA" id="ARBA00022801"/>
    </source>
</evidence>
<dbReference type="STRING" id="573061.Clocel_3917"/>